<proteinExistence type="predicted"/>
<dbReference type="Proteomes" id="UP000605970">
    <property type="component" value="Unassembled WGS sequence"/>
</dbReference>
<feature type="transmembrane region" description="Helical" evidence="1">
    <location>
        <begin position="63"/>
        <end position="91"/>
    </location>
</feature>
<feature type="transmembrane region" description="Helical" evidence="1">
    <location>
        <begin position="151"/>
        <end position="175"/>
    </location>
</feature>
<evidence type="ECO:0000256" key="1">
    <source>
        <dbReference type="SAM" id="Phobius"/>
    </source>
</evidence>
<dbReference type="SUPFAM" id="SSF81321">
    <property type="entry name" value="Family A G protein-coupled receptor-like"/>
    <property type="match status" value="1"/>
</dbReference>
<dbReference type="OrthoDB" id="5820127at2759"/>
<sequence length="295" mass="33822">MLTLLFSINVLTDLIGIPFFFLLVYKLHGTCHKLIGIYAICCVLAKVQIIPPYFIMITKINNIPLWLCALTDTIPIAGSFNIYSLMVVIAVDRILSIYFPIWYSARGDSFHFPFILFPLIFIIFVIINVLQDPFRQNICYLNDLITTNNVSNFRFICLILNWTTVFCYILLIIKIFIENKKGLKMDLYKSLFLIMGIQLGGWMFSLLGYNLTNNGVFNNFNENTNDILGTIINCISSLSSTCEVPAIFLSSSKHFEALKKMFGYETSSVYYLTTRNRISPDNNKNNLIPNNLQNI</sequence>
<gene>
    <name evidence="2" type="ORF">Mgra_00004738</name>
</gene>
<feature type="transmembrane region" description="Helical" evidence="1">
    <location>
        <begin position="6"/>
        <end position="25"/>
    </location>
</feature>
<reference evidence="2" key="1">
    <citation type="journal article" date="2020" name="Ecol. Evol.">
        <title>Genome structure and content of the rice root-knot nematode (Meloidogyne graminicola).</title>
        <authorList>
            <person name="Phan N.T."/>
            <person name="Danchin E.G.J."/>
            <person name="Klopp C."/>
            <person name="Perfus-Barbeoch L."/>
            <person name="Kozlowski D.K."/>
            <person name="Koutsovoulos G.D."/>
            <person name="Lopez-Roques C."/>
            <person name="Bouchez O."/>
            <person name="Zahm M."/>
            <person name="Besnard G."/>
            <person name="Bellafiore S."/>
        </authorList>
    </citation>
    <scope>NUCLEOTIDE SEQUENCE</scope>
    <source>
        <strain evidence="2">VN-18</strain>
    </source>
</reference>
<evidence type="ECO:0000313" key="2">
    <source>
        <dbReference type="EMBL" id="KAF7635826.1"/>
    </source>
</evidence>
<organism evidence="2 3">
    <name type="scientific">Meloidogyne graminicola</name>
    <dbReference type="NCBI Taxonomy" id="189291"/>
    <lineage>
        <taxon>Eukaryota</taxon>
        <taxon>Metazoa</taxon>
        <taxon>Ecdysozoa</taxon>
        <taxon>Nematoda</taxon>
        <taxon>Chromadorea</taxon>
        <taxon>Rhabditida</taxon>
        <taxon>Tylenchina</taxon>
        <taxon>Tylenchomorpha</taxon>
        <taxon>Tylenchoidea</taxon>
        <taxon>Meloidogynidae</taxon>
        <taxon>Meloidogyninae</taxon>
        <taxon>Meloidogyne</taxon>
    </lineage>
</organism>
<feature type="transmembrane region" description="Helical" evidence="1">
    <location>
        <begin position="227"/>
        <end position="251"/>
    </location>
</feature>
<evidence type="ECO:0008006" key="4">
    <source>
        <dbReference type="Google" id="ProtNLM"/>
    </source>
</evidence>
<keyword evidence="1" id="KW-1133">Transmembrane helix</keyword>
<feature type="transmembrane region" description="Helical" evidence="1">
    <location>
        <begin position="187"/>
        <end position="207"/>
    </location>
</feature>
<feature type="transmembrane region" description="Helical" evidence="1">
    <location>
        <begin position="112"/>
        <end position="131"/>
    </location>
</feature>
<dbReference type="AlphaFoldDB" id="A0A8S9ZRC3"/>
<comment type="caution">
    <text evidence="2">The sequence shown here is derived from an EMBL/GenBank/DDBJ whole genome shotgun (WGS) entry which is preliminary data.</text>
</comment>
<feature type="transmembrane region" description="Helical" evidence="1">
    <location>
        <begin position="37"/>
        <end position="57"/>
    </location>
</feature>
<protein>
    <recommendedName>
        <fullName evidence="4">G_PROTEIN_RECEP_F1_2 domain-containing protein</fullName>
    </recommendedName>
</protein>
<evidence type="ECO:0000313" key="3">
    <source>
        <dbReference type="Proteomes" id="UP000605970"/>
    </source>
</evidence>
<dbReference type="PANTHER" id="PTHR23360">
    <property type="entry name" value="G-PROTEIN COUPLED RECEPTORS FAMILY 1 PROFILE DOMAIN-CONTAINING PROTEIN-RELATED"/>
    <property type="match status" value="1"/>
</dbReference>
<name>A0A8S9ZRC3_9BILA</name>
<keyword evidence="1" id="KW-0812">Transmembrane</keyword>
<accession>A0A8S9ZRC3</accession>
<dbReference type="PANTHER" id="PTHR23360:SF5">
    <property type="entry name" value="G-PROTEIN COUPLED RECEPTORS FAMILY 1 PROFILE DOMAIN-CONTAINING PROTEIN"/>
    <property type="match status" value="1"/>
</dbReference>
<dbReference type="InterPro" id="IPR047130">
    <property type="entry name" value="7TM_GPCR_Srsx_nematod"/>
</dbReference>
<keyword evidence="3" id="KW-1185">Reference proteome</keyword>
<dbReference type="Gene3D" id="1.20.1070.10">
    <property type="entry name" value="Rhodopsin 7-helix transmembrane proteins"/>
    <property type="match status" value="1"/>
</dbReference>
<keyword evidence="1" id="KW-0472">Membrane</keyword>
<dbReference type="EMBL" id="JABEBT010000037">
    <property type="protein sequence ID" value="KAF7635826.1"/>
    <property type="molecule type" value="Genomic_DNA"/>
</dbReference>